<feature type="domain" description="Translation elongation factor EFTs/EF1B dimerisation" evidence="9">
    <location>
        <begin position="73"/>
        <end position="269"/>
    </location>
</feature>
<evidence type="ECO:0000256" key="5">
    <source>
        <dbReference type="ARBA" id="ARBA00022917"/>
    </source>
</evidence>
<evidence type="ECO:0000256" key="1">
    <source>
        <dbReference type="ARBA" id="ARBA00005532"/>
    </source>
</evidence>
<reference evidence="10 11" key="1">
    <citation type="journal article" date="2014" name="Int. J. Syst. Evol. Microbiol.">
        <title>Complete genome sequence of Corynebacterium casei LMG S-19264T (=DSM 44701T), isolated from a smear-ripened cheese.</title>
        <authorList>
            <consortium name="US DOE Joint Genome Institute (JGI-PGF)"/>
            <person name="Walter F."/>
            <person name="Albersmeier A."/>
            <person name="Kalinowski J."/>
            <person name="Ruckert C."/>
        </authorList>
    </citation>
    <scope>NUCLEOTIDE SEQUENCE [LARGE SCALE GENOMIC DNA]</scope>
    <source>
        <strain evidence="10 11">NBRC 110095</strain>
    </source>
</reference>
<dbReference type="FunFam" id="1.10.8.10:FF:000001">
    <property type="entry name" value="Elongation factor Ts"/>
    <property type="match status" value="1"/>
</dbReference>
<proteinExistence type="inferred from homology"/>
<evidence type="ECO:0000259" key="9">
    <source>
        <dbReference type="Pfam" id="PF00889"/>
    </source>
</evidence>
<dbReference type="NCBIfam" id="TIGR00116">
    <property type="entry name" value="tsf"/>
    <property type="match status" value="1"/>
</dbReference>
<comment type="caution">
    <text evidence="10">The sequence shown here is derived from an EMBL/GenBank/DDBJ whole genome shotgun (WGS) entry which is preliminary data.</text>
</comment>
<keyword evidence="5 6" id="KW-0648">Protein biosynthesis</keyword>
<dbReference type="Proteomes" id="UP001156870">
    <property type="component" value="Unassembled WGS sequence"/>
</dbReference>
<dbReference type="SUPFAM" id="SSF46934">
    <property type="entry name" value="UBA-like"/>
    <property type="match status" value="1"/>
</dbReference>
<dbReference type="HAMAP" id="MF_00050">
    <property type="entry name" value="EF_Ts"/>
    <property type="match status" value="1"/>
</dbReference>
<evidence type="ECO:0000256" key="4">
    <source>
        <dbReference type="ARBA" id="ARBA00022768"/>
    </source>
</evidence>
<dbReference type="CDD" id="cd14275">
    <property type="entry name" value="UBA_EF-Ts"/>
    <property type="match status" value="1"/>
</dbReference>
<dbReference type="Gene3D" id="1.10.286.20">
    <property type="match status" value="1"/>
</dbReference>
<dbReference type="Gene3D" id="3.30.479.20">
    <property type="entry name" value="Elongation factor Ts, dimerisation domain"/>
    <property type="match status" value="2"/>
</dbReference>
<dbReference type="InterPro" id="IPR036402">
    <property type="entry name" value="EF-Ts_dimer_sf"/>
</dbReference>
<dbReference type="RefSeq" id="WP_232592122.1">
    <property type="nucleotide sequence ID" value="NZ_BSPD01000095.1"/>
</dbReference>
<evidence type="ECO:0000313" key="10">
    <source>
        <dbReference type="EMBL" id="GLS27992.1"/>
    </source>
</evidence>
<protein>
    <recommendedName>
        <fullName evidence="2 6">Elongation factor Ts</fullName>
        <shortName evidence="6">EF-Ts</shortName>
    </recommendedName>
</protein>
<name>A0AA37TAK5_9GAMM</name>
<dbReference type="SUPFAM" id="SSF54713">
    <property type="entry name" value="Elongation factor Ts (EF-Ts), dimerisation domain"/>
    <property type="match status" value="2"/>
</dbReference>
<evidence type="ECO:0000313" key="11">
    <source>
        <dbReference type="Proteomes" id="UP001156870"/>
    </source>
</evidence>
<dbReference type="GO" id="GO:0005737">
    <property type="term" value="C:cytoplasm"/>
    <property type="evidence" value="ECO:0007669"/>
    <property type="project" value="UniProtKB-SubCell"/>
</dbReference>
<organism evidence="10 11">
    <name type="scientific">Marinibactrum halimedae</name>
    <dbReference type="NCBI Taxonomy" id="1444977"/>
    <lineage>
        <taxon>Bacteria</taxon>
        <taxon>Pseudomonadati</taxon>
        <taxon>Pseudomonadota</taxon>
        <taxon>Gammaproteobacteria</taxon>
        <taxon>Cellvibrionales</taxon>
        <taxon>Cellvibrionaceae</taxon>
        <taxon>Marinibactrum</taxon>
    </lineage>
</organism>
<dbReference type="PANTHER" id="PTHR11741:SF0">
    <property type="entry name" value="ELONGATION FACTOR TS, MITOCHONDRIAL"/>
    <property type="match status" value="1"/>
</dbReference>
<evidence type="ECO:0000256" key="2">
    <source>
        <dbReference type="ARBA" id="ARBA00016956"/>
    </source>
</evidence>
<evidence type="ECO:0000256" key="7">
    <source>
        <dbReference type="RuleBase" id="RU000642"/>
    </source>
</evidence>
<keyword evidence="11" id="KW-1185">Reference proteome</keyword>
<comment type="subcellular location">
    <subcellularLocation>
        <location evidence="6 8">Cytoplasm</location>
    </subcellularLocation>
</comment>
<comment type="similarity">
    <text evidence="1 6 7">Belongs to the EF-Ts family.</text>
</comment>
<keyword evidence="4 6" id="KW-0251">Elongation factor</keyword>
<evidence type="ECO:0000256" key="3">
    <source>
        <dbReference type="ARBA" id="ARBA00022490"/>
    </source>
</evidence>
<dbReference type="InterPro" id="IPR018101">
    <property type="entry name" value="Transl_elong_Ts_CS"/>
</dbReference>
<dbReference type="EMBL" id="BSPD01000095">
    <property type="protein sequence ID" value="GLS27992.1"/>
    <property type="molecule type" value="Genomic_DNA"/>
</dbReference>
<comment type="function">
    <text evidence="6 7">Associates with the EF-Tu.GDP complex and induces the exchange of GDP to GTP. It remains bound to the aminoacyl-tRNA.EF-Tu.GTP complex up to the GTP hydrolysis stage on the ribosome.</text>
</comment>
<feature type="region of interest" description="Involved in Mg(2+) ion dislocation from EF-Tu" evidence="6">
    <location>
        <begin position="82"/>
        <end position="85"/>
    </location>
</feature>
<keyword evidence="3 6" id="KW-0963">Cytoplasm</keyword>
<dbReference type="InterPro" id="IPR001816">
    <property type="entry name" value="Transl_elong_EFTs/EF1B"/>
</dbReference>
<sequence>MAAISASLVKDLRERTGLGMLECKKALSEAGGDIDVAIENLRKASGLKAAKKAGRTAADGVVAAKVAEDGSYGVLLEINSETDFVARDEGFLGFVQTVLEKTFSSKETDVKALMAGELEDLREKLVQKIGENISVRRVALVEASSGVVGAYVHSNNRIAAVVELSAGSQDVAKDIAMHVAAVNPRVNKPEDMPADMLEKEKDIIKAQPDMEGKPAEIVEKMMGGRIKKFLKENSLVEQPFVKNPELTVGKLAKDAGGDVVGFTRFEVGEGIEKEEVDFAAEVAAQVSASQQ</sequence>
<dbReference type="PROSITE" id="PS01127">
    <property type="entry name" value="EF_TS_2"/>
    <property type="match status" value="1"/>
</dbReference>
<accession>A0AA37TAK5</accession>
<dbReference type="InterPro" id="IPR009060">
    <property type="entry name" value="UBA-like_sf"/>
</dbReference>
<dbReference type="Pfam" id="PF00889">
    <property type="entry name" value="EF_TS"/>
    <property type="match status" value="1"/>
</dbReference>
<evidence type="ECO:0000256" key="6">
    <source>
        <dbReference type="HAMAP-Rule" id="MF_00050"/>
    </source>
</evidence>
<dbReference type="FunFam" id="1.10.286.20:FF:000001">
    <property type="entry name" value="Elongation factor Ts"/>
    <property type="match status" value="1"/>
</dbReference>
<dbReference type="Gene3D" id="1.10.8.10">
    <property type="entry name" value="DNA helicase RuvA subunit, C-terminal domain"/>
    <property type="match status" value="1"/>
</dbReference>
<dbReference type="InterPro" id="IPR014039">
    <property type="entry name" value="Transl_elong_EFTs/EF1B_dimer"/>
</dbReference>
<gene>
    <name evidence="6 10" type="primary">tsf</name>
    <name evidence="10" type="ORF">GCM10007877_37110</name>
</gene>
<evidence type="ECO:0000256" key="8">
    <source>
        <dbReference type="RuleBase" id="RU000643"/>
    </source>
</evidence>
<dbReference type="PANTHER" id="PTHR11741">
    <property type="entry name" value="ELONGATION FACTOR TS"/>
    <property type="match status" value="1"/>
</dbReference>
<dbReference type="PROSITE" id="PS01126">
    <property type="entry name" value="EF_TS_1"/>
    <property type="match status" value="1"/>
</dbReference>
<dbReference type="AlphaFoldDB" id="A0AA37TAK5"/>
<dbReference type="GO" id="GO:0003746">
    <property type="term" value="F:translation elongation factor activity"/>
    <property type="evidence" value="ECO:0007669"/>
    <property type="project" value="UniProtKB-UniRule"/>
</dbReference>